<keyword evidence="2" id="KW-1185">Reference proteome</keyword>
<gene>
    <name evidence="1" type="ORF">U732_1112</name>
</gene>
<dbReference type="Gene3D" id="3.30.420.240">
    <property type="match status" value="1"/>
</dbReference>
<dbReference type="RefSeq" id="WP_039631885.1">
    <property type="nucleotide sequence ID" value="NZ_AYSO01000015.1"/>
</dbReference>
<dbReference type="InterPro" id="IPR027417">
    <property type="entry name" value="P-loop_NTPase"/>
</dbReference>
<proteinExistence type="predicted"/>
<dbReference type="Proteomes" id="UP000031366">
    <property type="component" value="Unassembled WGS sequence"/>
</dbReference>
<evidence type="ECO:0000313" key="1">
    <source>
        <dbReference type="EMBL" id="KIE47017.1"/>
    </source>
</evidence>
<reference evidence="1 2" key="1">
    <citation type="journal article" date="2015" name="Infect. Genet. Evol.">
        <title>Genomic sequences of six botulinum neurotoxin-producing strains representing three clostridial species illustrate the mobility and diversity of botulinum neurotoxin genes.</title>
        <authorList>
            <person name="Smith T.J."/>
            <person name="Hill K.K."/>
            <person name="Xie G."/>
            <person name="Foley B.T."/>
            <person name="Williamson C.H."/>
            <person name="Foster J.T."/>
            <person name="Johnson S.L."/>
            <person name="Chertkov O."/>
            <person name="Teshima H."/>
            <person name="Gibbons H.S."/>
            <person name="Johnsky L.A."/>
            <person name="Karavis M.A."/>
            <person name="Smith L.A."/>
        </authorList>
    </citation>
    <scope>NUCLEOTIDE SEQUENCE [LARGE SCALE GENOMIC DNA]</scope>
    <source>
        <strain evidence="1 2">CDC 2741</strain>
    </source>
</reference>
<name>A0A0C1R0Y0_9CLOT</name>
<dbReference type="OrthoDB" id="1804777at2"/>
<sequence>MKYDNIEFDSNDHFNRYLLFKYLSLEYIANGATEEQAKELTEQLIIKYKDNLFGLNGLAYALGERNFEFYCVYFLQDTFIPKDDNVARNLAQVHLDIWQELQEMFVEDKWDKEEFILPRGCSKTTIINKALSCYSHCYKKSRYSIILGNKESDSVQFIADTRKMLENPYIVKAFGKLIDGKSRTLNKQEIELTNNTKIQAFSWGSSVRGTTYGCSDGIFRPSTVICDDVLSEEDILSDNAKEKVINKFYKEIAEAGDTEVLRDGIKIKSGTKFLVIGTPLAPDCFINTIKLDSTFKVFHKKVCDFDIDKYFDENKYWQHYRKLLLNDKIDKEDKDLMLKEYYLKHKKDMIFTTIWEKYQCDQLAQKYFTKRTAFMQELMCDCQNIGEKWFKSIRIQTSKEIESHTFIKTMLAIDPASTTTRSSDYSSFTVGSEADNDFIYIRKGIIEKLSFNDYCDKAIELLKRYKDITHVYIEKNTYQGADVIKIKELIEKDNELFKRNIEFINEMQRKNKDDKISSIVDDVNFGRIIFNEEDNEFTQQIKDFSGQHYSLHDDAPDCTAECVIKLKSIEIRNKKLVTSPLSILF</sequence>
<accession>A0A0C1R0Y0</accession>
<evidence type="ECO:0000313" key="2">
    <source>
        <dbReference type="Proteomes" id="UP000031366"/>
    </source>
</evidence>
<dbReference type="AlphaFoldDB" id="A0A0C1R0Y0"/>
<comment type="caution">
    <text evidence="1">The sequence shown here is derived from an EMBL/GenBank/DDBJ whole genome shotgun (WGS) entry which is preliminary data.</text>
</comment>
<protein>
    <submittedName>
        <fullName evidence="1">Putative 6-phospho-beta-glucosidase BglA</fullName>
    </submittedName>
</protein>
<dbReference type="EMBL" id="AYSO01000015">
    <property type="protein sequence ID" value="KIE47017.1"/>
    <property type="molecule type" value="Genomic_DNA"/>
</dbReference>
<organism evidence="1 2">
    <name type="scientific">Clostridium argentinense CDC 2741</name>
    <dbReference type="NCBI Taxonomy" id="1418104"/>
    <lineage>
        <taxon>Bacteria</taxon>
        <taxon>Bacillati</taxon>
        <taxon>Bacillota</taxon>
        <taxon>Clostridia</taxon>
        <taxon>Eubacteriales</taxon>
        <taxon>Clostridiaceae</taxon>
        <taxon>Clostridium</taxon>
    </lineage>
</organism>
<dbReference type="STRING" id="29341.RSJ17_14625"/>
<dbReference type="Gene3D" id="3.40.50.300">
    <property type="entry name" value="P-loop containing nucleotide triphosphate hydrolases"/>
    <property type="match status" value="1"/>
</dbReference>